<evidence type="ECO:0000259" key="1">
    <source>
        <dbReference type="PROSITE" id="PS50126"/>
    </source>
</evidence>
<dbReference type="GO" id="GO:0003676">
    <property type="term" value="F:nucleic acid binding"/>
    <property type="evidence" value="ECO:0007669"/>
    <property type="project" value="InterPro"/>
</dbReference>
<dbReference type="AlphaFoldDB" id="A0A1G2PHE8"/>
<dbReference type="InterPro" id="IPR003029">
    <property type="entry name" value="S1_domain"/>
</dbReference>
<feature type="domain" description="S1 motif" evidence="1">
    <location>
        <begin position="195"/>
        <end position="262"/>
    </location>
</feature>
<dbReference type="STRING" id="1802338.A2541_01015"/>
<dbReference type="InterPro" id="IPR012340">
    <property type="entry name" value="NA-bd_OB-fold"/>
</dbReference>
<protein>
    <recommendedName>
        <fullName evidence="1">S1 motif domain-containing protein</fullName>
    </recommendedName>
</protein>
<feature type="domain" description="S1 motif" evidence="1">
    <location>
        <begin position="15"/>
        <end position="82"/>
    </location>
</feature>
<gene>
    <name evidence="2" type="ORF">A2541_01015</name>
</gene>
<proteinExistence type="predicted"/>
<organism evidence="2 3">
    <name type="scientific">Candidatus Taylorbacteria bacterium RIFOXYD2_FULL_36_9</name>
    <dbReference type="NCBI Taxonomy" id="1802338"/>
    <lineage>
        <taxon>Bacteria</taxon>
        <taxon>Candidatus Tayloriibacteriota</taxon>
    </lineage>
</organism>
<dbReference type="Gene3D" id="2.40.50.140">
    <property type="entry name" value="Nucleic acid-binding proteins"/>
    <property type="match status" value="4"/>
</dbReference>
<dbReference type="Proteomes" id="UP000176965">
    <property type="component" value="Unassembled WGS sequence"/>
</dbReference>
<feature type="domain" description="S1 motif" evidence="1">
    <location>
        <begin position="279"/>
        <end position="346"/>
    </location>
</feature>
<dbReference type="PANTHER" id="PTHR47559:SF1">
    <property type="entry name" value="OS03G0844900 PROTEIN"/>
    <property type="match status" value="1"/>
</dbReference>
<dbReference type="SUPFAM" id="SSF50249">
    <property type="entry name" value="Nucleic acid-binding proteins"/>
    <property type="match status" value="4"/>
</dbReference>
<evidence type="ECO:0000313" key="3">
    <source>
        <dbReference type="Proteomes" id="UP000176965"/>
    </source>
</evidence>
<sequence length="351" mass="38885">MTKIVEKSITPPSFGDVVEGEVIGIEKSCVYIDLPPYGTGIIFGKEFINARDIIKKINIGDKVSAKVVDTGNKDGYIELSLKEARQALIWDEAEEAIKNKTILELPVTEANKGGLIITWQGIKGFLPASQLKTEHYPRINDGDKDKILDELKKLVGQKISVAIITALPKEGKLIFSEKNIEKKGKQKMVAKYKVGDVCSGEITGIVDFGIFLKIEDGLEGLVHISEIDWTLVENPRAFYKMGDKVDVKVIEVKDGKISLSIKALKENPWIEAEKKYKKGDEIKGVVIKFSKHGAIASIEEGISGLVHISEFGTEANMKEKLELGKSYTFKILLFEAKNQKMGLSFVDSVKK</sequence>
<dbReference type="EMBL" id="MHSQ01000022">
    <property type="protein sequence ID" value="OHA47012.1"/>
    <property type="molecule type" value="Genomic_DNA"/>
</dbReference>
<dbReference type="SMART" id="SM00316">
    <property type="entry name" value="S1"/>
    <property type="match status" value="4"/>
</dbReference>
<dbReference type="Pfam" id="PF00575">
    <property type="entry name" value="S1"/>
    <property type="match status" value="3"/>
</dbReference>
<accession>A0A1G2PHE8</accession>
<comment type="caution">
    <text evidence="2">The sequence shown here is derived from an EMBL/GenBank/DDBJ whole genome shotgun (WGS) entry which is preliminary data.</text>
</comment>
<dbReference type="PROSITE" id="PS50126">
    <property type="entry name" value="S1"/>
    <property type="match status" value="4"/>
</dbReference>
<name>A0A1G2PHE8_9BACT</name>
<evidence type="ECO:0000313" key="2">
    <source>
        <dbReference type="EMBL" id="OHA47012.1"/>
    </source>
</evidence>
<dbReference type="InterPro" id="IPR052757">
    <property type="entry name" value="Ribosomal_protein_S1"/>
</dbReference>
<dbReference type="PANTHER" id="PTHR47559">
    <property type="entry name" value="OS03G0844900 PROTEIN"/>
    <property type="match status" value="1"/>
</dbReference>
<dbReference type="InterPro" id="IPR035104">
    <property type="entry name" value="Ribosomal_protein_S1-like"/>
</dbReference>
<dbReference type="PRINTS" id="PR00681">
    <property type="entry name" value="RIBOSOMALS1"/>
</dbReference>
<reference evidence="2 3" key="1">
    <citation type="journal article" date="2016" name="Nat. Commun.">
        <title>Thousands of microbial genomes shed light on interconnected biogeochemical processes in an aquifer system.</title>
        <authorList>
            <person name="Anantharaman K."/>
            <person name="Brown C.T."/>
            <person name="Hug L.A."/>
            <person name="Sharon I."/>
            <person name="Castelle C.J."/>
            <person name="Probst A.J."/>
            <person name="Thomas B.C."/>
            <person name="Singh A."/>
            <person name="Wilkins M.J."/>
            <person name="Karaoz U."/>
            <person name="Brodie E.L."/>
            <person name="Williams K.H."/>
            <person name="Hubbard S.S."/>
            <person name="Banfield J.F."/>
        </authorList>
    </citation>
    <scope>NUCLEOTIDE SEQUENCE [LARGE SCALE GENOMIC DNA]</scope>
</reference>
<feature type="domain" description="S1 motif" evidence="1">
    <location>
        <begin position="100"/>
        <end position="178"/>
    </location>
</feature>